<evidence type="ECO:0000256" key="6">
    <source>
        <dbReference type="ARBA" id="ARBA00023180"/>
    </source>
</evidence>
<evidence type="ECO:0000313" key="10">
    <source>
        <dbReference type="EMBL" id="CAE0560776.1"/>
    </source>
</evidence>
<dbReference type="EC" id="3.2.1.55" evidence="3"/>
<feature type="compositionally biased region" description="Low complexity" evidence="7">
    <location>
        <begin position="31"/>
        <end position="43"/>
    </location>
</feature>
<evidence type="ECO:0000256" key="5">
    <source>
        <dbReference type="ARBA" id="ARBA00022801"/>
    </source>
</evidence>
<evidence type="ECO:0000256" key="7">
    <source>
        <dbReference type="SAM" id="MobiDB-lite"/>
    </source>
</evidence>
<dbReference type="PANTHER" id="PTHR31776:SF0">
    <property type="entry name" value="ALPHA-L-ARABINOFURANOSIDASE 1"/>
    <property type="match status" value="1"/>
</dbReference>
<sequence length="474" mass="51014">MPSSGCRQRGRASCVHRAETTLKALGCALVGTGRPRSGRPPRGQATTTLRGGDRYPQPSPSPLPPPPLASRADLSEGHAHRYWVTDGLGLFELLTLCELLHSTCQMSIYTGYSMGRRYVPVAQSETFAQDAVDMLDFANAAPASSPWAAVRERMGHAAPFGLSRVEVGNEERDMSGEGYPAHYELITRRLWAAYPSLHIVASGRWGPPIEGSPCLTGQRCDLWDDHYYRPPDVMAAMGGEYDRYNRSLPKVYVGEFAANGGAKRSLRAALAEAIFMIGFERNADVVVASSFAPLCNNVRGTQWAYNLVNLNSSRLFVLPSYHVQTLLSSALGAHTLPATLTPPYAQGVKAFSRRRGLSSSKPPQPRLTTAPPASRWIATASMDARARLVNLKLVNYAPNARPVDVAWSGERAFARVLNATVLTAASAEAQNNLSMPDAVAPAALDPPPALGPTGLSIAMPPWSLVVVTVALGDQ</sequence>
<evidence type="ECO:0000313" key="9">
    <source>
        <dbReference type="EMBL" id="CAE0560775.1"/>
    </source>
</evidence>
<dbReference type="AlphaFoldDB" id="A0A6V2SII0"/>
<dbReference type="InterPro" id="IPR055235">
    <property type="entry name" value="ASD1_cat"/>
</dbReference>
<accession>A0A6V2SII0</accession>
<dbReference type="SMART" id="SM00813">
    <property type="entry name" value="Alpha-L-AF_C"/>
    <property type="match status" value="1"/>
</dbReference>
<evidence type="ECO:0000256" key="4">
    <source>
        <dbReference type="ARBA" id="ARBA00022729"/>
    </source>
</evidence>
<protein>
    <recommendedName>
        <fullName evidence="3">non-reducing end alpha-L-arabinofuranosidase</fullName>
        <ecNumber evidence="3">3.2.1.55</ecNumber>
    </recommendedName>
</protein>
<dbReference type="SUPFAM" id="SSF51445">
    <property type="entry name" value="(Trans)glycosidases"/>
    <property type="match status" value="1"/>
</dbReference>
<dbReference type="InterPro" id="IPR017853">
    <property type="entry name" value="GH"/>
</dbReference>
<evidence type="ECO:0000259" key="8">
    <source>
        <dbReference type="SMART" id="SM00813"/>
    </source>
</evidence>
<evidence type="ECO:0000256" key="2">
    <source>
        <dbReference type="ARBA" id="ARBA00007186"/>
    </source>
</evidence>
<evidence type="ECO:0000256" key="3">
    <source>
        <dbReference type="ARBA" id="ARBA00012670"/>
    </source>
</evidence>
<feature type="region of interest" description="Disordered" evidence="7">
    <location>
        <begin position="352"/>
        <end position="372"/>
    </location>
</feature>
<evidence type="ECO:0000256" key="1">
    <source>
        <dbReference type="ARBA" id="ARBA00001462"/>
    </source>
</evidence>
<dbReference type="Gene3D" id="2.60.40.1180">
    <property type="entry name" value="Golgi alpha-mannosidase II"/>
    <property type="match status" value="1"/>
</dbReference>
<feature type="region of interest" description="Disordered" evidence="7">
    <location>
        <begin position="31"/>
        <end position="72"/>
    </location>
</feature>
<reference evidence="9" key="1">
    <citation type="submission" date="2021-01" db="EMBL/GenBank/DDBJ databases">
        <authorList>
            <person name="Corre E."/>
            <person name="Pelletier E."/>
            <person name="Niang G."/>
            <person name="Scheremetjew M."/>
            <person name="Finn R."/>
            <person name="Kale V."/>
            <person name="Holt S."/>
            <person name="Cochrane G."/>
            <person name="Meng A."/>
            <person name="Brown T."/>
            <person name="Cohen L."/>
        </authorList>
    </citation>
    <scope>NUCLEOTIDE SEQUENCE</scope>
    <source>
        <strain evidence="9">379</strain>
    </source>
</reference>
<dbReference type="EMBL" id="HBIR01031439">
    <property type="protein sequence ID" value="CAE0560775.1"/>
    <property type="molecule type" value="Transcribed_RNA"/>
</dbReference>
<dbReference type="Pfam" id="PF06964">
    <property type="entry name" value="Alpha-L-AF_C"/>
    <property type="match status" value="1"/>
</dbReference>
<name>A0A6V2SII0_EMIHU</name>
<keyword evidence="5" id="KW-0378">Hydrolase</keyword>
<comment type="similarity">
    <text evidence="2">Belongs to the glycosyl hydrolase 51 family.</text>
</comment>
<comment type="catalytic activity">
    <reaction evidence="1">
        <text>Hydrolysis of terminal non-reducing alpha-L-arabinofuranoside residues in alpha-L-arabinosides.</text>
        <dbReference type="EC" id="3.2.1.55"/>
    </reaction>
</comment>
<dbReference type="GO" id="GO:0046373">
    <property type="term" value="P:L-arabinose metabolic process"/>
    <property type="evidence" value="ECO:0007669"/>
    <property type="project" value="InterPro"/>
</dbReference>
<dbReference type="SUPFAM" id="SSF51011">
    <property type="entry name" value="Glycosyl hydrolase domain"/>
    <property type="match status" value="1"/>
</dbReference>
<feature type="domain" description="Alpha-L-arabinofuranosidase C-terminal" evidence="8">
    <location>
        <begin position="254"/>
        <end position="463"/>
    </location>
</feature>
<dbReference type="InterPro" id="IPR010720">
    <property type="entry name" value="Alpha-L-AF_C"/>
</dbReference>
<dbReference type="GO" id="GO:0046556">
    <property type="term" value="F:alpha-L-arabinofuranosidase activity"/>
    <property type="evidence" value="ECO:0007669"/>
    <property type="project" value="UniProtKB-EC"/>
</dbReference>
<dbReference type="Pfam" id="PF22848">
    <property type="entry name" value="ASD1_dom"/>
    <property type="match status" value="1"/>
</dbReference>
<dbReference type="PANTHER" id="PTHR31776">
    <property type="entry name" value="ALPHA-L-ARABINOFURANOSIDASE 1"/>
    <property type="match status" value="1"/>
</dbReference>
<proteinExistence type="inferred from homology"/>
<keyword evidence="6" id="KW-0325">Glycoprotein</keyword>
<organism evidence="9">
    <name type="scientific">Emiliania huxleyi</name>
    <name type="common">Coccolithophore</name>
    <name type="synonym">Pontosphaera huxleyi</name>
    <dbReference type="NCBI Taxonomy" id="2903"/>
    <lineage>
        <taxon>Eukaryota</taxon>
        <taxon>Haptista</taxon>
        <taxon>Haptophyta</taxon>
        <taxon>Prymnesiophyceae</taxon>
        <taxon>Isochrysidales</taxon>
        <taxon>Noelaerhabdaceae</taxon>
        <taxon>Emiliania</taxon>
    </lineage>
</organism>
<gene>
    <name evidence="9" type="ORF">EHUX00137_LOCUS24376</name>
    <name evidence="10" type="ORF">EHUX00137_LOCUS24377</name>
</gene>
<dbReference type="Gene3D" id="3.20.20.80">
    <property type="entry name" value="Glycosidases"/>
    <property type="match status" value="1"/>
</dbReference>
<keyword evidence="4" id="KW-0732">Signal</keyword>
<feature type="compositionally biased region" description="Pro residues" evidence="7">
    <location>
        <begin position="57"/>
        <end position="68"/>
    </location>
</feature>
<dbReference type="InterPro" id="IPR051563">
    <property type="entry name" value="Glycosyl_Hydrolase_51"/>
</dbReference>
<dbReference type="InterPro" id="IPR013780">
    <property type="entry name" value="Glyco_hydro_b"/>
</dbReference>
<dbReference type="EMBL" id="HBIR01031440">
    <property type="protein sequence ID" value="CAE0560776.1"/>
    <property type="molecule type" value="Transcribed_RNA"/>
</dbReference>